<feature type="transmembrane region" description="Helical" evidence="1">
    <location>
        <begin position="70"/>
        <end position="87"/>
    </location>
</feature>
<evidence type="ECO:0000313" key="2">
    <source>
        <dbReference type="EMBL" id="OEF95506.1"/>
    </source>
</evidence>
<sequence length="89" mass="9736">MDMINKFVLSMAMLRFLSGSIEILAGIIMLKLNDLNKSLIVNSSLIVVGPIVFIVTTSIGLIGLSDKLSFSKLLWILTGVLFILIGIRK</sequence>
<dbReference type="Proteomes" id="UP000243739">
    <property type="component" value="Unassembled WGS sequence"/>
</dbReference>
<accession>A0A1D2YRT5</accession>
<proteinExistence type="predicted"/>
<dbReference type="AlphaFoldDB" id="A0A1D2YRT5"/>
<dbReference type="OrthoDB" id="1726013at2"/>
<gene>
    <name evidence="2" type="ORF">BHF71_04760</name>
</gene>
<keyword evidence="3" id="KW-1185">Reference proteome</keyword>
<feature type="transmembrane region" description="Helical" evidence="1">
    <location>
        <begin position="12"/>
        <end position="32"/>
    </location>
</feature>
<feature type="transmembrane region" description="Helical" evidence="1">
    <location>
        <begin position="39"/>
        <end position="64"/>
    </location>
</feature>
<dbReference type="InterPro" id="IPR020390">
    <property type="entry name" value="Uncharacterised_YqhV"/>
</dbReference>
<dbReference type="STRING" id="337097.BHF71_04760"/>
<reference evidence="2 3" key="1">
    <citation type="submission" date="2016-09" db="EMBL/GenBank/DDBJ databases">
        <title>Draft genome sequence for the type strain of Vulcanibacillus modesticaldus BR, a strictly anaerobic, moderately thermophilic, and nitrate-reducing bacterium from deep sea-hydrothermal vents of the Mid-Atlantic Ridge.</title>
        <authorList>
            <person name="Abin C.A."/>
            <person name="Hollibaugh J.T."/>
        </authorList>
    </citation>
    <scope>NUCLEOTIDE SEQUENCE [LARGE SCALE GENOMIC DNA]</scope>
    <source>
        <strain evidence="2 3">BR</strain>
    </source>
</reference>
<name>A0A1D2YRT5_9BACI</name>
<dbReference type="Pfam" id="PF10942">
    <property type="entry name" value="DUF2619"/>
    <property type="match status" value="1"/>
</dbReference>
<keyword evidence="1" id="KW-1133">Transmembrane helix</keyword>
<keyword evidence="1" id="KW-0472">Membrane</keyword>
<comment type="caution">
    <text evidence="2">The sequence shown here is derived from an EMBL/GenBank/DDBJ whole genome shotgun (WGS) entry which is preliminary data.</text>
</comment>
<evidence type="ECO:0000313" key="3">
    <source>
        <dbReference type="Proteomes" id="UP000243739"/>
    </source>
</evidence>
<dbReference type="RefSeq" id="WP_069657688.1">
    <property type="nucleotide sequence ID" value="NZ_MIJF01000100.1"/>
</dbReference>
<evidence type="ECO:0000256" key="1">
    <source>
        <dbReference type="SAM" id="Phobius"/>
    </source>
</evidence>
<keyword evidence="1" id="KW-0812">Transmembrane</keyword>
<evidence type="ECO:0008006" key="4">
    <source>
        <dbReference type="Google" id="ProtNLM"/>
    </source>
</evidence>
<organism evidence="2 3">
    <name type="scientific">Vulcanibacillus modesticaldus</name>
    <dbReference type="NCBI Taxonomy" id="337097"/>
    <lineage>
        <taxon>Bacteria</taxon>
        <taxon>Bacillati</taxon>
        <taxon>Bacillota</taxon>
        <taxon>Bacilli</taxon>
        <taxon>Bacillales</taxon>
        <taxon>Bacillaceae</taxon>
        <taxon>Vulcanibacillus</taxon>
    </lineage>
</organism>
<protein>
    <recommendedName>
        <fullName evidence="4">DUF2619 domain-containing protein</fullName>
    </recommendedName>
</protein>
<dbReference type="EMBL" id="MIJF01000100">
    <property type="protein sequence ID" value="OEF95506.1"/>
    <property type="molecule type" value="Genomic_DNA"/>
</dbReference>